<evidence type="ECO:0000256" key="1">
    <source>
        <dbReference type="SAM" id="Coils"/>
    </source>
</evidence>
<proteinExistence type="predicted"/>
<accession>A0A914QES1</accession>
<feature type="coiled-coil region" evidence="1">
    <location>
        <begin position="214"/>
        <end position="248"/>
    </location>
</feature>
<evidence type="ECO:0000313" key="2">
    <source>
        <dbReference type="Proteomes" id="UP000887578"/>
    </source>
</evidence>
<name>A0A914QES1_9BILA</name>
<dbReference type="Proteomes" id="UP000887578">
    <property type="component" value="Unplaced"/>
</dbReference>
<evidence type="ECO:0000313" key="3">
    <source>
        <dbReference type="WBParaSite" id="PDA_v2.g2984.t1"/>
    </source>
</evidence>
<protein>
    <submittedName>
        <fullName evidence="3">Uncharacterized protein</fullName>
    </submittedName>
</protein>
<reference evidence="3" key="1">
    <citation type="submission" date="2022-11" db="UniProtKB">
        <authorList>
            <consortium name="WormBaseParasite"/>
        </authorList>
    </citation>
    <scope>IDENTIFICATION</scope>
</reference>
<keyword evidence="1" id="KW-0175">Coiled coil</keyword>
<sequence length="522" mass="60777">MSIKCASEDDIFSPKEKTGPITLDIPFNEALADYEYDNDVRIQIEGKFDTLIIERNDVENMQVSMTARFFRYKSDIIIFDDGRKHLCSLSFQTEEIAEKVMKIVWKYKLKADNAEDIVEDPPYSITHSNYDLAAVFSYEEKTDPIKVSTYDGNLSEVSCNIFIDTEKEAIVITTSESDVFEILFSRMLGQKENCIFFKFDNQKLKLIFDDAKIAEKVANMVEKVKETNKCLKTEETALTLALEKLEDDPRSIHSVKELIKYYAKVFTIFKEEHQNRIYELYQKYDFHEKIIAAKENDEQETVEIRAMCNANSRKRKALSFDEVPAAKKLKKDDSEIIYYPDFEFQCDTEGVPKKELLIFASKTKCYKFSLDSKGYECSGCLNEPVKAKYYVNGFGETFIKTNGKHDCRPVLHKPEKISDSKIPLFEFFLEQQNRSSSSSKKLRIFTPSKNATHEYLHLEDSETELWYCIKCKIQGKFVYSHIEKDDAGEQIIKLLDEDHVCIPDGYKLPQKFVEKENEDFEF</sequence>
<organism evidence="2 3">
    <name type="scientific">Panagrolaimus davidi</name>
    <dbReference type="NCBI Taxonomy" id="227884"/>
    <lineage>
        <taxon>Eukaryota</taxon>
        <taxon>Metazoa</taxon>
        <taxon>Ecdysozoa</taxon>
        <taxon>Nematoda</taxon>
        <taxon>Chromadorea</taxon>
        <taxon>Rhabditida</taxon>
        <taxon>Tylenchina</taxon>
        <taxon>Panagrolaimomorpha</taxon>
        <taxon>Panagrolaimoidea</taxon>
        <taxon>Panagrolaimidae</taxon>
        <taxon>Panagrolaimus</taxon>
    </lineage>
</organism>
<dbReference type="WBParaSite" id="PDA_v2.g2984.t1">
    <property type="protein sequence ID" value="PDA_v2.g2984.t1"/>
    <property type="gene ID" value="PDA_v2.g2984"/>
</dbReference>
<dbReference type="AlphaFoldDB" id="A0A914QES1"/>
<keyword evidence="2" id="KW-1185">Reference proteome</keyword>